<evidence type="ECO:0000256" key="11">
    <source>
        <dbReference type="SAM" id="MobiDB-lite"/>
    </source>
</evidence>
<feature type="region of interest" description="Disordered" evidence="11">
    <location>
        <begin position="147"/>
        <end position="174"/>
    </location>
</feature>
<keyword evidence="7" id="KW-0238">DNA-binding</keyword>
<feature type="compositionally biased region" description="Low complexity" evidence="11">
    <location>
        <begin position="502"/>
        <end position="516"/>
    </location>
</feature>
<evidence type="ECO:0000256" key="3">
    <source>
        <dbReference type="ARBA" id="ARBA00022737"/>
    </source>
</evidence>
<feature type="region of interest" description="Disordered" evidence="11">
    <location>
        <begin position="253"/>
        <end position="278"/>
    </location>
</feature>
<dbReference type="InterPro" id="IPR000210">
    <property type="entry name" value="BTB/POZ_dom"/>
</dbReference>
<evidence type="ECO:0000256" key="9">
    <source>
        <dbReference type="ARBA" id="ARBA00023242"/>
    </source>
</evidence>
<feature type="region of interest" description="Disordered" evidence="11">
    <location>
        <begin position="195"/>
        <end position="231"/>
    </location>
</feature>
<keyword evidence="4 10" id="KW-0863">Zinc-finger</keyword>
<feature type="region of interest" description="Disordered" evidence="11">
    <location>
        <begin position="589"/>
        <end position="633"/>
    </location>
</feature>
<evidence type="ECO:0000256" key="7">
    <source>
        <dbReference type="ARBA" id="ARBA00023125"/>
    </source>
</evidence>
<evidence type="ECO:0000313" key="15">
    <source>
        <dbReference type="Proteomes" id="UP001152622"/>
    </source>
</evidence>
<dbReference type="GO" id="GO:0000981">
    <property type="term" value="F:DNA-binding transcription factor activity, RNA polymerase II-specific"/>
    <property type="evidence" value="ECO:0007669"/>
    <property type="project" value="TreeGrafter"/>
</dbReference>
<evidence type="ECO:0000256" key="6">
    <source>
        <dbReference type="ARBA" id="ARBA00023015"/>
    </source>
</evidence>
<organism evidence="14 15">
    <name type="scientific">Synaphobranchus kaupii</name>
    <name type="common">Kaup's arrowtooth eel</name>
    <dbReference type="NCBI Taxonomy" id="118154"/>
    <lineage>
        <taxon>Eukaryota</taxon>
        <taxon>Metazoa</taxon>
        <taxon>Chordata</taxon>
        <taxon>Craniata</taxon>
        <taxon>Vertebrata</taxon>
        <taxon>Euteleostomi</taxon>
        <taxon>Actinopterygii</taxon>
        <taxon>Neopterygii</taxon>
        <taxon>Teleostei</taxon>
        <taxon>Anguilliformes</taxon>
        <taxon>Synaphobranchidae</taxon>
        <taxon>Synaphobranchus</taxon>
    </lineage>
</organism>
<proteinExistence type="predicted"/>
<feature type="compositionally biased region" description="Pro residues" evidence="11">
    <location>
        <begin position="603"/>
        <end position="633"/>
    </location>
</feature>
<dbReference type="SMART" id="SM00355">
    <property type="entry name" value="ZnF_C2H2"/>
    <property type="match status" value="2"/>
</dbReference>
<dbReference type="EMBL" id="JAINUF010000018">
    <property type="protein sequence ID" value="KAJ8337979.1"/>
    <property type="molecule type" value="Genomic_DNA"/>
</dbReference>
<reference evidence="14" key="1">
    <citation type="journal article" date="2023" name="Science">
        <title>Genome structures resolve the early diversification of teleost fishes.</title>
        <authorList>
            <person name="Parey E."/>
            <person name="Louis A."/>
            <person name="Montfort J."/>
            <person name="Bouchez O."/>
            <person name="Roques C."/>
            <person name="Iampietro C."/>
            <person name="Lluch J."/>
            <person name="Castinel A."/>
            <person name="Donnadieu C."/>
            <person name="Desvignes T."/>
            <person name="Floi Bucao C."/>
            <person name="Jouanno E."/>
            <person name="Wen M."/>
            <person name="Mejri S."/>
            <person name="Dirks R."/>
            <person name="Jansen H."/>
            <person name="Henkel C."/>
            <person name="Chen W.J."/>
            <person name="Zahm M."/>
            <person name="Cabau C."/>
            <person name="Klopp C."/>
            <person name="Thompson A.W."/>
            <person name="Robinson-Rechavi M."/>
            <person name="Braasch I."/>
            <person name="Lecointre G."/>
            <person name="Bobe J."/>
            <person name="Postlethwait J.H."/>
            <person name="Berthelot C."/>
            <person name="Roest Crollius H."/>
            <person name="Guiguen Y."/>
        </authorList>
    </citation>
    <scope>NUCLEOTIDE SEQUENCE</scope>
    <source>
        <strain evidence="14">WJC10195</strain>
    </source>
</reference>
<feature type="domain" description="BTB" evidence="12">
    <location>
        <begin position="24"/>
        <end position="92"/>
    </location>
</feature>
<dbReference type="Pfam" id="PF00096">
    <property type="entry name" value="zf-C2H2"/>
    <property type="match status" value="1"/>
</dbReference>
<dbReference type="Proteomes" id="UP001152622">
    <property type="component" value="Chromosome 18"/>
</dbReference>
<evidence type="ECO:0000259" key="12">
    <source>
        <dbReference type="PROSITE" id="PS50097"/>
    </source>
</evidence>
<dbReference type="Gene3D" id="3.30.710.10">
    <property type="entry name" value="Potassium Channel Kv1.1, Chain A"/>
    <property type="match status" value="1"/>
</dbReference>
<dbReference type="PROSITE" id="PS00028">
    <property type="entry name" value="ZINC_FINGER_C2H2_1"/>
    <property type="match status" value="2"/>
</dbReference>
<keyword evidence="8" id="KW-0804">Transcription</keyword>
<feature type="domain" description="C2H2-type" evidence="13">
    <location>
        <begin position="535"/>
        <end position="562"/>
    </location>
</feature>
<dbReference type="GO" id="GO:0008270">
    <property type="term" value="F:zinc ion binding"/>
    <property type="evidence" value="ECO:0007669"/>
    <property type="project" value="UniProtKB-KW"/>
</dbReference>
<feature type="domain" description="C2H2-type" evidence="13">
    <location>
        <begin position="563"/>
        <end position="591"/>
    </location>
</feature>
<evidence type="ECO:0000256" key="8">
    <source>
        <dbReference type="ARBA" id="ARBA00023163"/>
    </source>
</evidence>
<protein>
    <recommendedName>
        <fullName evidence="16">Zinc finger and BTB domain containing 3</fullName>
    </recommendedName>
</protein>
<dbReference type="AlphaFoldDB" id="A0A9Q1IFR9"/>
<feature type="compositionally biased region" description="Polar residues" evidence="11">
    <location>
        <begin position="490"/>
        <end position="501"/>
    </location>
</feature>
<keyword evidence="3" id="KW-0677">Repeat</keyword>
<dbReference type="PROSITE" id="PS50157">
    <property type="entry name" value="ZINC_FINGER_C2H2_2"/>
    <property type="match status" value="2"/>
</dbReference>
<dbReference type="GO" id="GO:0003677">
    <property type="term" value="F:DNA binding"/>
    <property type="evidence" value="ECO:0007669"/>
    <property type="project" value="UniProtKB-KW"/>
</dbReference>
<dbReference type="FunFam" id="3.30.160.60:FF:000892">
    <property type="entry name" value="zinc finger and BTB domain-containing protein 3"/>
    <property type="match status" value="1"/>
</dbReference>
<comment type="caution">
    <text evidence="14">The sequence shown here is derived from an EMBL/GenBank/DDBJ whole genome shotgun (WGS) entry which is preliminary data.</text>
</comment>
<feature type="region of interest" description="Disordered" evidence="11">
    <location>
        <begin position="483"/>
        <end position="516"/>
    </location>
</feature>
<accession>A0A9Q1IFR9</accession>
<dbReference type="GO" id="GO:0005634">
    <property type="term" value="C:nucleus"/>
    <property type="evidence" value="ECO:0007669"/>
    <property type="project" value="UniProtKB-SubCell"/>
</dbReference>
<keyword evidence="9" id="KW-0539">Nucleus</keyword>
<feature type="compositionally biased region" description="Basic and acidic residues" evidence="11">
    <location>
        <begin position="589"/>
        <end position="599"/>
    </location>
</feature>
<feature type="compositionally biased region" description="Basic and acidic residues" evidence="11">
    <location>
        <begin position="152"/>
        <end position="165"/>
    </location>
</feature>
<evidence type="ECO:0000256" key="10">
    <source>
        <dbReference type="PROSITE-ProRule" id="PRU00042"/>
    </source>
</evidence>
<evidence type="ECO:0000256" key="1">
    <source>
        <dbReference type="ARBA" id="ARBA00004123"/>
    </source>
</evidence>
<name>A0A9Q1IFR9_SYNKA</name>
<feature type="compositionally biased region" description="Low complexity" evidence="11">
    <location>
        <begin position="350"/>
        <end position="359"/>
    </location>
</feature>
<dbReference type="PROSITE" id="PS50097">
    <property type="entry name" value="BTB"/>
    <property type="match status" value="1"/>
</dbReference>
<dbReference type="InterPro" id="IPR011333">
    <property type="entry name" value="SKP1/BTB/POZ_sf"/>
</dbReference>
<gene>
    <name evidence="14" type="ORF">SKAU_G00369450</name>
</gene>
<dbReference type="SMART" id="SM00225">
    <property type="entry name" value="BTB"/>
    <property type="match status" value="1"/>
</dbReference>
<evidence type="ECO:0000256" key="2">
    <source>
        <dbReference type="ARBA" id="ARBA00022723"/>
    </source>
</evidence>
<sequence length="633" mass="68661">MEFPRHSQQLLASLRTQRLQGFLCDCTVQVGSTRFVAHRAVLASCSPFFHMFYSEQPLGRREMVTINGDIVTPPAFGLLLDFMYEGTLKLAAQPPPEDVLAAASFLHMNDIVRVCKKRLQGRGLAEADSTKAEEGCVTVGAAGRIGGLPVRPGEDERGVRIEKPSGKAKSVPVSAAQYSHLSQFICLRSEKKALETEETPIPSPNDPDKLSGPSSPDVADTTQPGMDSLLAGDLGVSRVGSQAGSACAGIQSRLGSQGESALASPCSSTEMYSSNHPSSSSSLIPHSFPSSEVQANVITDLTVTIVNDGSGASPEHAGVLASDEDPPVLEQRTGLPAQETSPILGPDSPPTSRSSSPFPLAAPVHSQIQAQREGLQLGGERAGKRPRADTEPHILIGDVRGRREDDEDGVKVKVEAIIISDEELDDMEGMLGGERVRRRVVEGEKEDEFDDDHQDGDLTNHHFLPHYPLLHLSHHHEALSFPLSPHGPATSDSSSFPATLFSSAHHQPPSQSSDPQAIYFQDFQDSLGTYVEDVPTCATCGKTFSCAYTLRRHAIVHTRERPYECRYCYRSYTQSGDLYRHIRKAHDHSLPAKRSRVDGELPPQQPPQLPPQLPPQQPPQLPPQQPPQLPPQP</sequence>
<evidence type="ECO:0000313" key="14">
    <source>
        <dbReference type="EMBL" id="KAJ8337979.1"/>
    </source>
</evidence>
<feature type="region of interest" description="Disordered" evidence="11">
    <location>
        <begin position="309"/>
        <end position="360"/>
    </location>
</feature>
<dbReference type="Pfam" id="PF00651">
    <property type="entry name" value="BTB"/>
    <property type="match status" value="1"/>
</dbReference>
<evidence type="ECO:0000256" key="4">
    <source>
        <dbReference type="ARBA" id="ARBA00022771"/>
    </source>
</evidence>
<dbReference type="PANTHER" id="PTHR24394">
    <property type="entry name" value="ZINC FINGER PROTEIN"/>
    <property type="match status" value="1"/>
</dbReference>
<evidence type="ECO:0000256" key="5">
    <source>
        <dbReference type="ARBA" id="ARBA00022833"/>
    </source>
</evidence>
<keyword evidence="2" id="KW-0479">Metal-binding</keyword>
<dbReference type="FunFam" id="3.30.710.10:FF:000021">
    <property type="entry name" value="Zinc finger and BTB domain-containing protein 18"/>
    <property type="match status" value="1"/>
</dbReference>
<dbReference type="SUPFAM" id="SSF57667">
    <property type="entry name" value="beta-beta-alpha zinc fingers"/>
    <property type="match status" value="1"/>
</dbReference>
<keyword evidence="6" id="KW-0805">Transcription regulation</keyword>
<keyword evidence="5" id="KW-0862">Zinc</keyword>
<dbReference type="FunFam" id="3.30.160.60:FF:000114">
    <property type="entry name" value="Zinc finger and BTB domain-containing protein 18"/>
    <property type="match status" value="1"/>
</dbReference>
<comment type="subcellular location">
    <subcellularLocation>
        <location evidence="1">Nucleus</location>
    </subcellularLocation>
</comment>
<keyword evidence="15" id="KW-1185">Reference proteome</keyword>
<dbReference type="OrthoDB" id="6077919at2759"/>
<dbReference type="Gene3D" id="3.30.160.60">
    <property type="entry name" value="Classic Zinc Finger"/>
    <property type="match status" value="2"/>
</dbReference>
<evidence type="ECO:0008006" key="16">
    <source>
        <dbReference type="Google" id="ProtNLM"/>
    </source>
</evidence>
<dbReference type="SUPFAM" id="SSF54695">
    <property type="entry name" value="POZ domain"/>
    <property type="match status" value="1"/>
</dbReference>
<feature type="compositionally biased region" description="Polar residues" evidence="11">
    <location>
        <begin position="253"/>
        <end position="272"/>
    </location>
</feature>
<dbReference type="PANTHER" id="PTHR24394:SF19">
    <property type="entry name" value="ZINC FINGER AND BTB DOMAIN-CONTAINING PROTEIN 3"/>
    <property type="match status" value="1"/>
</dbReference>
<dbReference type="InterPro" id="IPR013087">
    <property type="entry name" value="Znf_C2H2_type"/>
</dbReference>
<dbReference type="InterPro" id="IPR036236">
    <property type="entry name" value="Znf_C2H2_sf"/>
</dbReference>
<evidence type="ECO:0000259" key="13">
    <source>
        <dbReference type="PROSITE" id="PS50157"/>
    </source>
</evidence>